<dbReference type="EMBL" id="JAHHHW010000085">
    <property type="protein sequence ID" value="MBW4432387.1"/>
    <property type="molecule type" value="Genomic_DNA"/>
</dbReference>
<name>A0A9E3LT39_9NOST</name>
<dbReference type="Proteomes" id="UP000813215">
    <property type="component" value="Unassembled WGS sequence"/>
</dbReference>
<proteinExistence type="predicted"/>
<organism evidence="1 2">
    <name type="scientific">Pelatocladus maniniholoensis HA4357-MV3</name>
    <dbReference type="NCBI Taxonomy" id="1117104"/>
    <lineage>
        <taxon>Bacteria</taxon>
        <taxon>Bacillati</taxon>
        <taxon>Cyanobacteriota</taxon>
        <taxon>Cyanophyceae</taxon>
        <taxon>Nostocales</taxon>
        <taxon>Nostocaceae</taxon>
        <taxon>Pelatocladus</taxon>
    </lineage>
</organism>
<sequence length="104" mass="11381">MCQYLYNLLEIMLVAGSTMLVIPCQAQNLSKSNLENSNSNIISASSQFDAANTNIKSNLSNGDDSRNNQLQVISESTNNEPVTTKANQRIPISSRIFAVPSMQQ</sequence>
<evidence type="ECO:0000313" key="1">
    <source>
        <dbReference type="EMBL" id="MBW4432387.1"/>
    </source>
</evidence>
<gene>
    <name evidence="1" type="ORF">KME28_11805</name>
</gene>
<protein>
    <submittedName>
        <fullName evidence="1">Uncharacterized protein</fullName>
    </submittedName>
</protein>
<reference evidence="1" key="1">
    <citation type="submission" date="2021-05" db="EMBL/GenBank/DDBJ databases">
        <authorList>
            <person name="Pietrasiak N."/>
            <person name="Ward R."/>
            <person name="Stajich J.E."/>
            <person name="Kurbessoian T."/>
        </authorList>
    </citation>
    <scope>NUCLEOTIDE SEQUENCE</scope>
    <source>
        <strain evidence="1">HA4357-MV3</strain>
    </source>
</reference>
<accession>A0A9E3LT39</accession>
<evidence type="ECO:0000313" key="2">
    <source>
        <dbReference type="Proteomes" id="UP000813215"/>
    </source>
</evidence>
<comment type="caution">
    <text evidence="1">The sequence shown here is derived from an EMBL/GenBank/DDBJ whole genome shotgun (WGS) entry which is preliminary data.</text>
</comment>
<reference evidence="1" key="2">
    <citation type="journal article" date="2022" name="Microbiol. Resour. Announc.">
        <title>Metagenome Sequencing to Explore Phylogenomics of Terrestrial Cyanobacteria.</title>
        <authorList>
            <person name="Ward R.D."/>
            <person name="Stajich J.E."/>
            <person name="Johansen J.R."/>
            <person name="Huntemann M."/>
            <person name="Clum A."/>
            <person name="Foster B."/>
            <person name="Foster B."/>
            <person name="Roux S."/>
            <person name="Palaniappan K."/>
            <person name="Varghese N."/>
            <person name="Mukherjee S."/>
            <person name="Reddy T.B.K."/>
            <person name="Daum C."/>
            <person name="Copeland A."/>
            <person name="Chen I.A."/>
            <person name="Ivanova N.N."/>
            <person name="Kyrpides N.C."/>
            <person name="Shapiro N."/>
            <person name="Eloe-Fadrosh E.A."/>
            <person name="Pietrasiak N."/>
        </authorList>
    </citation>
    <scope>NUCLEOTIDE SEQUENCE</scope>
    <source>
        <strain evidence="1">HA4357-MV3</strain>
    </source>
</reference>
<dbReference type="AlphaFoldDB" id="A0A9E3LT39"/>